<proteinExistence type="predicted"/>
<gene>
    <name evidence="2" type="ORF">H2O64_03765</name>
</gene>
<evidence type="ECO:0000313" key="2">
    <source>
        <dbReference type="EMBL" id="MBC8753772.1"/>
    </source>
</evidence>
<sequence length="240" mass="27016">MQFAIAQDISKDTVIKPFEINKRFLSGINIPKVKLKAHPERAYFQRTIYKGSDLSVFILSSETATNTIKDFSVDEFVYYLKGKAEIKLENNEKRSFLSGDYICVPKGFSGEWTNNEGNKYHLELSVISNKRADKEAVSIPSIPFLLDREVLSGIKNETTLFSGVELNIEIVSEIPGHKEISPTTKDQFIHVLDGMIVISANNDSLEIFHRGDFFVLPKGFSGILKTEAQDTCRMLVVTAK</sequence>
<dbReference type="SUPFAM" id="SSF51182">
    <property type="entry name" value="RmlC-like cupins"/>
    <property type="match status" value="2"/>
</dbReference>
<organism evidence="2 3">
    <name type="scientific">Kordia aestuariivivens</name>
    <dbReference type="NCBI Taxonomy" id="2759037"/>
    <lineage>
        <taxon>Bacteria</taxon>
        <taxon>Pseudomonadati</taxon>
        <taxon>Bacteroidota</taxon>
        <taxon>Flavobacteriia</taxon>
        <taxon>Flavobacteriales</taxon>
        <taxon>Flavobacteriaceae</taxon>
        <taxon>Kordia</taxon>
    </lineage>
</organism>
<dbReference type="RefSeq" id="WP_187560811.1">
    <property type="nucleotide sequence ID" value="NZ_JACGWS010000002.1"/>
</dbReference>
<reference evidence="2 3" key="1">
    <citation type="submission" date="2020-07" db="EMBL/GenBank/DDBJ databases">
        <title>Description of Kordia aestuariivivens sp. nov., isolated from a tidal flat.</title>
        <authorList>
            <person name="Park S."/>
            <person name="Yoon J.-H."/>
        </authorList>
    </citation>
    <scope>NUCLEOTIDE SEQUENCE [LARGE SCALE GENOMIC DNA]</scope>
    <source>
        <strain evidence="2 3">YSTF-M3</strain>
    </source>
</reference>
<dbReference type="InterPro" id="IPR011051">
    <property type="entry name" value="RmlC_Cupin_sf"/>
</dbReference>
<dbReference type="PANTHER" id="PTHR40943:SF1">
    <property type="entry name" value="CYTOPLASMIC PROTEIN"/>
    <property type="match status" value="1"/>
</dbReference>
<feature type="domain" description="(S)-ureidoglycine aminohydrolase cupin" evidence="1">
    <location>
        <begin position="70"/>
        <end position="116"/>
    </location>
</feature>
<dbReference type="Pfam" id="PF05899">
    <property type="entry name" value="Cupin_3"/>
    <property type="match status" value="2"/>
</dbReference>
<protein>
    <submittedName>
        <fullName evidence="2">DUF861 domain-containing protein</fullName>
    </submittedName>
</protein>
<evidence type="ECO:0000313" key="3">
    <source>
        <dbReference type="Proteomes" id="UP000619238"/>
    </source>
</evidence>
<dbReference type="EMBL" id="JACGWS010000002">
    <property type="protein sequence ID" value="MBC8753772.1"/>
    <property type="molecule type" value="Genomic_DNA"/>
</dbReference>
<keyword evidence="3" id="KW-1185">Reference proteome</keyword>
<dbReference type="Proteomes" id="UP000619238">
    <property type="component" value="Unassembled WGS sequence"/>
</dbReference>
<dbReference type="InterPro" id="IPR014710">
    <property type="entry name" value="RmlC-like_jellyroll"/>
</dbReference>
<dbReference type="Gene3D" id="2.60.120.10">
    <property type="entry name" value="Jelly Rolls"/>
    <property type="match status" value="2"/>
</dbReference>
<feature type="domain" description="(S)-ureidoglycine aminohydrolase cupin" evidence="1">
    <location>
        <begin position="175"/>
        <end position="227"/>
    </location>
</feature>
<comment type="caution">
    <text evidence="2">The sequence shown here is derived from an EMBL/GenBank/DDBJ whole genome shotgun (WGS) entry which is preliminary data.</text>
</comment>
<name>A0ABR7Q5H1_9FLAO</name>
<evidence type="ECO:0000259" key="1">
    <source>
        <dbReference type="Pfam" id="PF05899"/>
    </source>
</evidence>
<dbReference type="PANTHER" id="PTHR40943">
    <property type="entry name" value="CYTOPLASMIC PROTEIN-RELATED"/>
    <property type="match status" value="1"/>
</dbReference>
<accession>A0ABR7Q5H1</accession>
<dbReference type="InterPro" id="IPR008579">
    <property type="entry name" value="UGlyAH_Cupin_dom"/>
</dbReference>